<organism evidence="10">
    <name type="scientific">marine metagenome</name>
    <dbReference type="NCBI Taxonomy" id="408172"/>
    <lineage>
        <taxon>unclassified sequences</taxon>
        <taxon>metagenomes</taxon>
        <taxon>ecological metagenomes</taxon>
    </lineage>
</organism>
<dbReference type="Pfam" id="PF00593">
    <property type="entry name" value="TonB_dep_Rec_b-barrel"/>
    <property type="match status" value="1"/>
</dbReference>
<keyword evidence="7" id="KW-0675">Receptor</keyword>
<keyword evidence="6" id="KW-0472">Membrane</keyword>
<evidence type="ECO:0000256" key="2">
    <source>
        <dbReference type="ARBA" id="ARBA00022448"/>
    </source>
</evidence>
<evidence type="ECO:0000256" key="3">
    <source>
        <dbReference type="ARBA" id="ARBA00022692"/>
    </source>
</evidence>
<name>A0A383D6F4_9ZZZZ</name>
<protein>
    <recommendedName>
        <fullName evidence="9">TonB-dependent receptor-like beta-barrel domain-containing protein</fullName>
    </recommendedName>
</protein>
<dbReference type="InterPro" id="IPR000531">
    <property type="entry name" value="Beta-barrel_TonB"/>
</dbReference>
<proteinExistence type="predicted"/>
<sequence>RLQKSAEVLISISGDNGRKYVEFDSGKDMISIFAKTSYKLVESVNISSAIQIAFNSYRIDNEKYRNNEFDYAYDAFVNPRFGINWNISPTTFLYSQLSVTNREPQMTSLYDAADAVALGYWAGVQPQFDTTATGEFDFSSPLIQPEKVTDLEIGFGTLNNNVMVQANLFYMKFNNELFISELLSGYAPKYDNIDKSLHYGLEVNAVLQLNQNMKMKI</sequence>
<keyword evidence="2" id="KW-0813">Transport</keyword>
<evidence type="ECO:0000313" key="10">
    <source>
        <dbReference type="EMBL" id="SVE40062.1"/>
    </source>
</evidence>
<reference evidence="10" key="1">
    <citation type="submission" date="2018-05" db="EMBL/GenBank/DDBJ databases">
        <authorList>
            <person name="Lanie J.A."/>
            <person name="Ng W.-L."/>
            <person name="Kazmierczak K.M."/>
            <person name="Andrzejewski T.M."/>
            <person name="Davidsen T.M."/>
            <person name="Wayne K.J."/>
            <person name="Tettelin H."/>
            <person name="Glass J.I."/>
            <person name="Rusch D."/>
            <person name="Podicherti R."/>
            <person name="Tsui H.-C.T."/>
            <person name="Winkler M.E."/>
        </authorList>
    </citation>
    <scope>NUCLEOTIDE SEQUENCE</scope>
</reference>
<dbReference type="AlphaFoldDB" id="A0A383D6F4"/>
<evidence type="ECO:0000256" key="7">
    <source>
        <dbReference type="ARBA" id="ARBA00023170"/>
    </source>
</evidence>
<keyword evidence="5" id="KW-0798">TonB box</keyword>
<feature type="domain" description="TonB-dependent receptor-like beta-barrel" evidence="9">
    <location>
        <begin position="24"/>
        <end position="208"/>
    </location>
</feature>
<accession>A0A383D6F4</accession>
<dbReference type="InterPro" id="IPR036942">
    <property type="entry name" value="Beta-barrel_TonB_sf"/>
</dbReference>
<dbReference type="EMBL" id="UINC01214712">
    <property type="protein sequence ID" value="SVE40062.1"/>
    <property type="molecule type" value="Genomic_DNA"/>
</dbReference>
<dbReference type="SUPFAM" id="SSF56935">
    <property type="entry name" value="Porins"/>
    <property type="match status" value="1"/>
</dbReference>
<evidence type="ECO:0000256" key="1">
    <source>
        <dbReference type="ARBA" id="ARBA00004571"/>
    </source>
</evidence>
<keyword evidence="8" id="KW-0998">Cell outer membrane</keyword>
<evidence type="ECO:0000256" key="6">
    <source>
        <dbReference type="ARBA" id="ARBA00023136"/>
    </source>
</evidence>
<dbReference type="InterPro" id="IPR039426">
    <property type="entry name" value="TonB-dep_rcpt-like"/>
</dbReference>
<evidence type="ECO:0000256" key="4">
    <source>
        <dbReference type="ARBA" id="ARBA00022729"/>
    </source>
</evidence>
<evidence type="ECO:0000259" key="9">
    <source>
        <dbReference type="Pfam" id="PF00593"/>
    </source>
</evidence>
<dbReference type="GO" id="GO:0009279">
    <property type="term" value="C:cell outer membrane"/>
    <property type="evidence" value="ECO:0007669"/>
    <property type="project" value="UniProtKB-SubCell"/>
</dbReference>
<feature type="non-terminal residue" evidence="10">
    <location>
        <position position="1"/>
    </location>
</feature>
<evidence type="ECO:0000256" key="8">
    <source>
        <dbReference type="ARBA" id="ARBA00023237"/>
    </source>
</evidence>
<dbReference type="GO" id="GO:0015344">
    <property type="term" value="F:siderophore uptake transmembrane transporter activity"/>
    <property type="evidence" value="ECO:0007669"/>
    <property type="project" value="TreeGrafter"/>
</dbReference>
<comment type="subcellular location">
    <subcellularLocation>
        <location evidence="1">Cell outer membrane</location>
        <topology evidence="1">Multi-pass membrane protein</topology>
    </subcellularLocation>
</comment>
<dbReference type="GO" id="GO:0044718">
    <property type="term" value="P:siderophore transmembrane transport"/>
    <property type="evidence" value="ECO:0007669"/>
    <property type="project" value="TreeGrafter"/>
</dbReference>
<dbReference type="PANTHER" id="PTHR30069">
    <property type="entry name" value="TONB-DEPENDENT OUTER MEMBRANE RECEPTOR"/>
    <property type="match status" value="1"/>
</dbReference>
<dbReference type="Gene3D" id="2.40.170.20">
    <property type="entry name" value="TonB-dependent receptor, beta-barrel domain"/>
    <property type="match status" value="1"/>
</dbReference>
<gene>
    <name evidence="10" type="ORF">METZ01_LOCUS492916</name>
</gene>
<dbReference type="PANTHER" id="PTHR30069:SF29">
    <property type="entry name" value="HEMOGLOBIN AND HEMOGLOBIN-HAPTOGLOBIN-BINDING PROTEIN 1-RELATED"/>
    <property type="match status" value="1"/>
</dbReference>
<keyword evidence="3" id="KW-0812">Transmembrane</keyword>
<evidence type="ECO:0000256" key="5">
    <source>
        <dbReference type="ARBA" id="ARBA00023077"/>
    </source>
</evidence>
<keyword evidence="4" id="KW-0732">Signal</keyword>